<sequence>MAALVVAVLGGVVQTAVVLHVRAVLVDSAGEGARVAARADRGAADGVERTRSLIAASFGPRYAQHIGSRRTTTAGLDLIEVSVDAPFPALGLFGPGGSMHVVGRAVVEPG</sequence>
<keyword evidence="2" id="KW-1185">Reference proteome</keyword>
<organism evidence="1 2">
    <name type="scientific">Paraoerskovia sediminicola</name>
    <dbReference type="NCBI Taxonomy" id="1138587"/>
    <lineage>
        <taxon>Bacteria</taxon>
        <taxon>Bacillati</taxon>
        <taxon>Actinomycetota</taxon>
        <taxon>Actinomycetes</taxon>
        <taxon>Micrococcales</taxon>
        <taxon>Cellulomonadaceae</taxon>
        <taxon>Paraoerskovia</taxon>
    </lineage>
</organism>
<evidence type="ECO:0000313" key="1">
    <source>
        <dbReference type="EMBL" id="BDZ40879.1"/>
    </source>
</evidence>
<proteinExistence type="predicted"/>
<gene>
    <name evidence="1" type="ORF">GCM10025865_01780</name>
</gene>
<evidence type="ECO:0008006" key="3">
    <source>
        <dbReference type="Google" id="ProtNLM"/>
    </source>
</evidence>
<dbReference type="EMBL" id="AP027729">
    <property type="protein sequence ID" value="BDZ40879.1"/>
    <property type="molecule type" value="Genomic_DNA"/>
</dbReference>
<dbReference type="RefSeq" id="WP_286218199.1">
    <property type="nucleotide sequence ID" value="NZ_AP027729.1"/>
</dbReference>
<reference evidence="2" key="1">
    <citation type="journal article" date="2019" name="Int. J. Syst. Evol. Microbiol.">
        <title>The Global Catalogue of Microorganisms (GCM) 10K type strain sequencing project: providing services to taxonomists for standard genome sequencing and annotation.</title>
        <authorList>
            <consortium name="The Broad Institute Genomics Platform"/>
            <consortium name="The Broad Institute Genome Sequencing Center for Infectious Disease"/>
            <person name="Wu L."/>
            <person name="Ma J."/>
        </authorList>
    </citation>
    <scope>NUCLEOTIDE SEQUENCE [LARGE SCALE GENOMIC DNA]</scope>
    <source>
        <strain evidence="2">NBRC 108565</strain>
    </source>
</reference>
<name>A0ABN6X844_9CELL</name>
<dbReference type="Proteomes" id="UP001321475">
    <property type="component" value="Chromosome"/>
</dbReference>
<evidence type="ECO:0000313" key="2">
    <source>
        <dbReference type="Proteomes" id="UP001321475"/>
    </source>
</evidence>
<accession>A0ABN6X844</accession>
<protein>
    <recommendedName>
        <fullName evidence="3">TadE-like protein</fullName>
    </recommendedName>
</protein>